<gene>
    <name evidence="2" type="ORF">Pflav_001260</name>
</gene>
<dbReference type="RefSeq" id="WP_173032836.1">
    <property type="nucleotide sequence ID" value="NZ_AP022870.1"/>
</dbReference>
<organism evidence="2 3">
    <name type="scientific">Phytohabitans flavus</name>
    <dbReference type="NCBI Taxonomy" id="1076124"/>
    <lineage>
        <taxon>Bacteria</taxon>
        <taxon>Bacillati</taxon>
        <taxon>Actinomycetota</taxon>
        <taxon>Actinomycetes</taxon>
        <taxon>Micromonosporales</taxon>
        <taxon>Micromonosporaceae</taxon>
    </lineage>
</organism>
<dbReference type="KEGG" id="pfla:Pflav_001260"/>
<keyword evidence="1" id="KW-0472">Membrane</keyword>
<evidence type="ECO:0000313" key="3">
    <source>
        <dbReference type="Proteomes" id="UP000502508"/>
    </source>
</evidence>
<dbReference type="Proteomes" id="UP000502508">
    <property type="component" value="Chromosome"/>
</dbReference>
<accession>A0A6F8XIS6</accession>
<dbReference type="EMBL" id="AP022870">
    <property type="protein sequence ID" value="BCB73716.1"/>
    <property type="molecule type" value="Genomic_DNA"/>
</dbReference>
<proteinExistence type="predicted"/>
<protein>
    <submittedName>
        <fullName evidence="2">Uncharacterized protein</fullName>
    </submittedName>
</protein>
<feature type="transmembrane region" description="Helical" evidence="1">
    <location>
        <begin position="36"/>
        <end position="55"/>
    </location>
</feature>
<keyword evidence="3" id="KW-1185">Reference proteome</keyword>
<evidence type="ECO:0000256" key="1">
    <source>
        <dbReference type="SAM" id="Phobius"/>
    </source>
</evidence>
<evidence type="ECO:0000313" key="2">
    <source>
        <dbReference type="EMBL" id="BCB73716.1"/>
    </source>
</evidence>
<feature type="transmembrane region" description="Helical" evidence="1">
    <location>
        <begin position="61"/>
        <end position="83"/>
    </location>
</feature>
<sequence>MNGALASGLAPIAEKHDLGGLVSLHRQERPLIRYRARMFWIIGVGLLVGVIWVAFPDPAVFLSVLAVHLVGVALSGPVAAWAFPPDGPSRWVALFERGLVDVTQHDVDHRGREPEHDLVVRVVRFEQIRQVEQHRGYAYSTGQSFQAGSAAARVVADRDGQRTVIDLHGYRHQDKLLDAVRAHVGDRLRAESLADLRSSGQARFGELLVTTERLSVSSGTGGLLPGEASSLSLSNVVRVQEMGKGASLIIYRRSRPGERSIFRDGSNMWFSGAVPNATAAAEAIAAMRGETSSGG</sequence>
<reference evidence="2 3" key="1">
    <citation type="submission" date="2020-03" db="EMBL/GenBank/DDBJ databases">
        <title>Whole genome shotgun sequence of Phytohabitans flavus NBRC 107702.</title>
        <authorList>
            <person name="Komaki H."/>
            <person name="Tamura T."/>
        </authorList>
    </citation>
    <scope>NUCLEOTIDE SEQUENCE [LARGE SCALE GENOMIC DNA]</scope>
    <source>
        <strain evidence="2 3">NBRC 107702</strain>
    </source>
</reference>
<name>A0A6F8XIS6_9ACTN</name>
<keyword evidence="1" id="KW-0812">Transmembrane</keyword>
<dbReference type="AlphaFoldDB" id="A0A6F8XIS6"/>
<reference evidence="2 3" key="2">
    <citation type="submission" date="2020-03" db="EMBL/GenBank/DDBJ databases">
        <authorList>
            <person name="Ichikawa N."/>
            <person name="Kimura A."/>
            <person name="Kitahashi Y."/>
            <person name="Uohara A."/>
        </authorList>
    </citation>
    <scope>NUCLEOTIDE SEQUENCE [LARGE SCALE GENOMIC DNA]</scope>
    <source>
        <strain evidence="2 3">NBRC 107702</strain>
    </source>
</reference>
<keyword evidence="1" id="KW-1133">Transmembrane helix</keyword>